<evidence type="ECO:0000256" key="3">
    <source>
        <dbReference type="PROSITE-ProRule" id="PRU00023"/>
    </source>
</evidence>
<accession>A0A848LGA6</accession>
<dbReference type="PRINTS" id="PR01415">
    <property type="entry name" value="ANKYRIN"/>
</dbReference>
<dbReference type="Pfam" id="PF00023">
    <property type="entry name" value="Ank"/>
    <property type="match status" value="2"/>
</dbReference>
<evidence type="ECO:0000313" key="5">
    <source>
        <dbReference type="Proteomes" id="UP000518300"/>
    </source>
</evidence>
<dbReference type="PROSITE" id="PS50088">
    <property type="entry name" value="ANK_REPEAT"/>
    <property type="match status" value="2"/>
</dbReference>
<dbReference type="SUPFAM" id="SSF48403">
    <property type="entry name" value="Ankyrin repeat"/>
    <property type="match status" value="1"/>
</dbReference>
<protein>
    <submittedName>
        <fullName evidence="4">Ankryin</fullName>
    </submittedName>
</protein>
<reference evidence="4 5" key="1">
    <citation type="submission" date="2020-04" db="EMBL/GenBank/DDBJ databases">
        <title>Draft genome of Pyxidicoccus fallax type strain.</title>
        <authorList>
            <person name="Whitworth D.E."/>
        </authorList>
    </citation>
    <scope>NUCLEOTIDE SEQUENCE [LARGE SCALE GENOMIC DNA]</scope>
    <source>
        <strain evidence="4 5">DSM 14698</strain>
    </source>
</reference>
<dbReference type="Gene3D" id="1.25.40.20">
    <property type="entry name" value="Ankyrin repeat-containing domain"/>
    <property type="match status" value="2"/>
</dbReference>
<keyword evidence="2 3" id="KW-0040">ANK repeat</keyword>
<dbReference type="RefSeq" id="WP_169344863.1">
    <property type="nucleotide sequence ID" value="NZ_JABBJJ010000042.1"/>
</dbReference>
<dbReference type="EMBL" id="JABBJJ010000042">
    <property type="protein sequence ID" value="NMO15571.1"/>
    <property type="molecule type" value="Genomic_DNA"/>
</dbReference>
<evidence type="ECO:0000256" key="2">
    <source>
        <dbReference type="ARBA" id="ARBA00023043"/>
    </source>
</evidence>
<dbReference type="SMART" id="SM00248">
    <property type="entry name" value="ANK"/>
    <property type="match status" value="2"/>
</dbReference>
<keyword evidence="1" id="KW-0677">Repeat</keyword>
<organism evidence="4 5">
    <name type="scientific">Pyxidicoccus fallax</name>
    <dbReference type="NCBI Taxonomy" id="394095"/>
    <lineage>
        <taxon>Bacteria</taxon>
        <taxon>Pseudomonadati</taxon>
        <taxon>Myxococcota</taxon>
        <taxon>Myxococcia</taxon>
        <taxon>Myxococcales</taxon>
        <taxon>Cystobacterineae</taxon>
        <taxon>Myxococcaceae</taxon>
        <taxon>Pyxidicoccus</taxon>
    </lineage>
</organism>
<dbReference type="PROSITE" id="PS50297">
    <property type="entry name" value="ANK_REP_REGION"/>
    <property type="match status" value="2"/>
</dbReference>
<name>A0A848LGA6_9BACT</name>
<feature type="repeat" description="ANK" evidence="3">
    <location>
        <begin position="48"/>
        <end position="88"/>
    </location>
</feature>
<evidence type="ECO:0000313" key="4">
    <source>
        <dbReference type="EMBL" id="NMO15571.1"/>
    </source>
</evidence>
<feature type="repeat" description="ANK" evidence="3">
    <location>
        <begin position="161"/>
        <end position="193"/>
    </location>
</feature>
<dbReference type="PANTHER" id="PTHR24189:SF50">
    <property type="entry name" value="ANKYRIN REPEAT AND SOCS BOX PROTEIN 2"/>
    <property type="match status" value="1"/>
</dbReference>
<sequence>MSTTPNPEATRALLSLCENRARWPSELAPDAVRKLLAEGADVHGRGRYGSTPLHFAVLAPDSESDPRPNLDVVRVLLEAGADPNARDDHAQTPLLRAVPSNSDERYEAHALELIHLLRAAGARVPDDVRGRNAGAFRMGGTPRIYTELLDAGARIDVRDDEGGTPLHQTVDFWDAPLAELLLARGADVNALDGLGRTPLGLALRTRQERVDWGMESIHDPGLSDLNAVIDVLERAGGKPRVPYAWNEADPFGPFPVDSAALRAAVPEDGFPFEHDVESAQEFITGLRSDGTPSRPLALLAALRDTLGTPPRHLRLKGPLTLNGPFFHHGDLEVDGHLDIRRPFAVTGNLIVHGVLDDNGNDSPVHVLGDVRCHALFSSGDFNVKGDIHARDIVMGYYNDHSLSADTIHARVVISVDHDIMADVKAEHEFGDRIRPRDGEDSVAKRLRALFVPEVFREEAPGNEDEDEALYDEHDLFDRLRKGLPVFRERP</sequence>
<dbReference type="InterPro" id="IPR002110">
    <property type="entry name" value="Ankyrin_rpt"/>
</dbReference>
<dbReference type="InterPro" id="IPR050745">
    <property type="entry name" value="Multifunctional_regulatory"/>
</dbReference>
<comment type="caution">
    <text evidence="4">The sequence shown here is derived from an EMBL/GenBank/DDBJ whole genome shotgun (WGS) entry which is preliminary data.</text>
</comment>
<dbReference type="AlphaFoldDB" id="A0A848LGA6"/>
<dbReference type="PANTHER" id="PTHR24189">
    <property type="entry name" value="MYOTROPHIN"/>
    <property type="match status" value="1"/>
</dbReference>
<keyword evidence="5" id="KW-1185">Reference proteome</keyword>
<proteinExistence type="predicted"/>
<dbReference type="InterPro" id="IPR036770">
    <property type="entry name" value="Ankyrin_rpt-contain_sf"/>
</dbReference>
<evidence type="ECO:0000256" key="1">
    <source>
        <dbReference type="ARBA" id="ARBA00022737"/>
    </source>
</evidence>
<dbReference type="Proteomes" id="UP000518300">
    <property type="component" value="Unassembled WGS sequence"/>
</dbReference>
<gene>
    <name evidence="4" type="ORF">HG543_12005</name>
</gene>